<dbReference type="InterPro" id="IPR005821">
    <property type="entry name" value="Ion_trans_dom"/>
</dbReference>
<reference evidence="7 8" key="1">
    <citation type="submission" date="2017-11" db="EMBL/GenBank/DDBJ databases">
        <title>The genome of Rhizophagus clarus HR1 reveals common genetic basis of auxotrophy among arbuscular mycorrhizal fungi.</title>
        <authorList>
            <person name="Kobayashi Y."/>
        </authorList>
    </citation>
    <scope>NUCLEOTIDE SEQUENCE [LARGE SCALE GENOMIC DNA]</scope>
    <source>
        <strain evidence="7 8">HR1</strain>
    </source>
</reference>
<keyword evidence="2 5" id="KW-0812">Transmembrane</keyword>
<evidence type="ECO:0000256" key="4">
    <source>
        <dbReference type="ARBA" id="ARBA00023136"/>
    </source>
</evidence>
<comment type="caution">
    <text evidence="7">The sequence shown here is derived from an EMBL/GenBank/DDBJ whole genome shotgun (WGS) entry which is preliminary data.</text>
</comment>
<evidence type="ECO:0000313" key="8">
    <source>
        <dbReference type="Proteomes" id="UP000247702"/>
    </source>
</evidence>
<accession>A0A2Z6QWP1</accession>
<feature type="transmembrane region" description="Helical" evidence="5">
    <location>
        <begin position="129"/>
        <end position="153"/>
    </location>
</feature>
<feature type="domain" description="Ion transport" evidence="6">
    <location>
        <begin position="27"/>
        <end position="164"/>
    </location>
</feature>
<sequence>MLRACLAVSYAYLSATIASICWIKYVVLAIIISSFAHAFFLLLHPRDFLKSFNAPNQDDPNNPWTLSNTYNQTDSNGNVLNEILIQVPSESTNLFYSYPTSLLATYLFLTGSQNSVSPWSPSPSPENMTLFILMVVFSFLVVIYLMNLFIGLLNMVIEKDNDRASYLAQKAKVIAEIKLFIYCLIKDVEDLAIIV</sequence>
<comment type="subcellular location">
    <subcellularLocation>
        <location evidence="1">Membrane</location>
        <topology evidence="1">Multi-pass membrane protein</topology>
    </subcellularLocation>
</comment>
<dbReference type="GO" id="GO:0016020">
    <property type="term" value="C:membrane"/>
    <property type="evidence" value="ECO:0007669"/>
    <property type="project" value="UniProtKB-SubCell"/>
</dbReference>
<keyword evidence="4 5" id="KW-0472">Membrane</keyword>
<organism evidence="7 8">
    <name type="scientific">Rhizophagus clarus</name>
    <dbReference type="NCBI Taxonomy" id="94130"/>
    <lineage>
        <taxon>Eukaryota</taxon>
        <taxon>Fungi</taxon>
        <taxon>Fungi incertae sedis</taxon>
        <taxon>Mucoromycota</taxon>
        <taxon>Glomeromycotina</taxon>
        <taxon>Glomeromycetes</taxon>
        <taxon>Glomerales</taxon>
        <taxon>Glomeraceae</taxon>
        <taxon>Rhizophagus</taxon>
    </lineage>
</organism>
<dbReference type="STRING" id="94130.A0A2Z6QWP1"/>
<evidence type="ECO:0000259" key="6">
    <source>
        <dbReference type="Pfam" id="PF00520"/>
    </source>
</evidence>
<evidence type="ECO:0000256" key="3">
    <source>
        <dbReference type="ARBA" id="ARBA00022989"/>
    </source>
</evidence>
<feature type="transmembrane region" description="Helical" evidence="5">
    <location>
        <begin position="25"/>
        <end position="43"/>
    </location>
</feature>
<evidence type="ECO:0000313" key="7">
    <source>
        <dbReference type="EMBL" id="GBB84656.1"/>
    </source>
</evidence>
<keyword evidence="3 5" id="KW-1133">Transmembrane helix</keyword>
<dbReference type="GO" id="GO:0005216">
    <property type="term" value="F:monoatomic ion channel activity"/>
    <property type="evidence" value="ECO:0007669"/>
    <property type="project" value="InterPro"/>
</dbReference>
<evidence type="ECO:0000256" key="1">
    <source>
        <dbReference type="ARBA" id="ARBA00004141"/>
    </source>
</evidence>
<evidence type="ECO:0000256" key="2">
    <source>
        <dbReference type="ARBA" id="ARBA00022692"/>
    </source>
</evidence>
<keyword evidence="8" id="KW-1185">Reference proteome</keyword>
<name>A0A2Z6QWP1_9GLOM</name>
<dbReference type="Proteomes" id="UP000247702">
    <property type="component" value="Unassembled WGS sequence"/>
</dbReference>
<evidence type="ECO:0000256" key="5">
    <source>
        <dbReference type="SAM" id="Phobius"/>
    </source>
</evidence>
<proteinExistence type="predicted"/>
<dbReference type="AlphaFoldDB" id="A0A2Z6QWP1"/>
<dbReference type="Pfam" id="PF00520">
    <property type="entry name" value="Ion_trans"/>
    <property type="match status" value="1"/>
</dbReference>
<protein>
    <recommendedName>
        <fullName evidence="6">Ion transport domain-containing protein</fullName>
    </recommendedName>
</protein>
<gene>
    <name evidence="7" type="ORF">RclHR1_11220005</name>
</gene>
<dbReference type="EMBL" id="BEXD01000139">
    <property type="protein sequence ID" value="GBB84656.1"/>
    <property type="molecule type" value="Genomic_DNA"/>
</dbReference>